<evidence type="ECO:0000259" key="13">
    <source>
        <dbReference type="Pfam" id="PF23598"/>
    </source>
</evidence>
<keyword evidence="9" id="KW-0611">Plant defense</keyword>
<dbReference type="InterPro" id="IPR042197">
    <property type="entry name" value="Apaf_helical"/>
</dbReference>
<evidence type="ECO:0000256" key="2">
    <source>
        <dbReference type="ARBA" id="ARBA00004496"/>
    </source>
</evidence>
<comment type="subcellular location">
    <subcellularLocation>
        <location evidence="2">Cytoplasm</location>
    </subcellularLocation>
</comment>
<dbReference type="AlphaFoldDB" id="A0AAD4JHX8"/>
<dbReference type="InterPro" id="IPR036388">
    <property type="entry name" value="WH-like_DNA-bd_sf"/>
</dbReference>
<evidence type="ECO:0000259" key="11">
    <source>
        <dbReference type="Pfam" id="PF00931"/>
    </source>
</evidence>
<proteinExistence type="inferred from homology"/>
<organism evidence="14 15">
    <name type="scientific">Perilla frutescens var. hirtella</name>
    <name type="common">Perilla citriodora</name>
    <name type="synonym">Perilla setoyensis</name>
    <dbReference type="NCBI Taxonomy" id="608512"/>
    <lineage>
        <taxon>Eukaryota</taxon>
        <taxon>Viridiplantae</taxon>
        <taxon>Streptophyta</taxon>
        <taxon>Embryophyta</taxon>
        <taxon>Tracheophyta</taxon>
        <taxon>Spermatophyta</taxon>
        <taxon>Magnoliopsida</taxon>
        <taxon>eudicotyledons</taxon>
        <taxon>Gunneridae</taxon>
        <taxon>Pentapetalae</taxon>
        <taxon>asterids</taxon>
        <taxon>lamiids</taxon>
        <taxon>Lamiales</taxon>
        <taxon>Lamiaceae</taxon>
        <taxon>Nepetoideae</taxon>
        <taxon>Elsholtzieae</taxon>
        <taxon>Perilla</taxon>
    </lineage>
</organism>
<evidence type="ECO:0000256" key="3">
    <source>
        <dbReference type="ARBA" id="ARBA00008894"/>
    </source>
</evidence>
<evidence type="ECO:0000313" key="14">
    <source>
        <dbReference type="EMBL" id="KAH6834082.1"/>
    </source>
</evidence>
<dbReference type="GO" id="GO:0051607">
    <property type="term" value="P:defense response to virus"/>
    <property type="evidence" value="ECO:0007669"/>
    <property type="project" value="UniProtKB-ARBA"/>
</dbReference>
<dbReference type="GO" id="GO:0005524">
    <property type="term" value="F:ATP binding"/>
    <property type="evidence" value="ECO:0007669"/>
    <property type="project" value="UniProtKB-KW"/>
</dbReference>
<dbReference type="Gene3D" id="3.80.10.10">
    <property type="entry name" value="Ribonuclease Inhibitor"/>
    <property type="match status" value="2"/>
</dbReference>
<dbReference type="FunFam" id="1.10.10.10:FF:000322">
    <property type="entry name" value="Probable disease resistance protein At1g63360"/>
    <property type="match status" value="1"/>
</dbReference>
<feature type="domain" description="Disease resistance R13L4/SHOC-2-like LRR" evidence="13">
    <location>
        <begin position="559"/>
        <end position="852"/>
    </location>
</feature>
<feature type="domain" description="Disease resistance protein winged helix" evidence="12">
    <location>
        <begin position="443"/>
        <end position="513"/>
    </location>
</feature>
<evidence type="ECO:0000256" key="4">
    <source>
        <dbReference type="ARBA" id="ARBA00022490"/>
    </source>
</evidence>
<dbReference type="FunFam" id="3.40.50.300:FF:001091">
    <property type="entry name" value="Probable disease resistance protein At1g61300"/>
    <property type="match status" value="1"/>
</dbReference>
<dbReference type="Pfam" id="PF23598">
    <property type="entry name" value="LRR_14"/>
    <property type="match status" value="1"/>
</dbReference>
<evidence type="ECO:0000313" key="15">
    <source>
        <dbReference type="Proteomes" id="UP001190926"/>
    </source>
</evidence>
<keyword evidence="6" id="KW-0381">Hypersensitive response</keyword>
<dbReference type="PANTHER" id="PTHR23155">
    <property type="entry name" value="DISEASE RESISTANCE PROTEIN RP"/>
    <property type="match status" value="1"/>
</dbReference>
<dbReference type="EMBL" id="SDAM02000053">
    <property type="protein sequence ID" value="KAH6834082.1"/>
    <property type="molecule type" value="Genomic_DNA"/>
</dbReference>
<dbReference type="SUPFAM" id="SSF52540">
    <property type="entry name" value="P-loop containing nucleoside triphosphate hydrolases"/>
    <property type="match status" value="1"/>
</dbReference>
<dbReference type="Pfam" id="PF23559">
    <property type="entry name" value="WHD_DRP"/>
    <property type="match status" value="1"/>
</dbReference>
<keyword evidence="7" id="KW-0677">Repeat</keyword>
<dbReference type="InterPro" id="IPR044974">
    <property type="entry name" value="Disease_R_plants"/>
</dbReference>
<dbReference type="GO" id="GO:0005737">
    <property type="term" value="C:cytoplasm"/>
    <property type="evidence" value="ECO:0007669"/>
    <property type="project" value="UniProtKB-SubCell"/>
</dbReference>
<dbReference type="InterPro" id="IPR055414">
    <property type="entry name" value="LRR_R13L4/SHOC2-like"/>
</dbReference>
<dbReference type="GO" id="GO:0043531">
    <property type="term" value="F:ADP binding"/>
    <property type="evidence" value="ECO:0007669"/>
    <property type="project" value="InterPro"/>
</dbReference>
<dbReference type="SUPFAM" id="SSF52058">
    <property type="entry name" value="L domain-like"/>
    <property type="match status" value="1"/>
</dbReference>
<keyword evidence="4" id="KW-0963">Cytoplasm</keyword>
<dbReference type="GO" id="GO:0009626">
    <property type="term" value="P:plant-type hypersensitive response"/>
    <property type="evidence" value="ECO:0007669"/>
    <property type="project" value="UniProtKB-KW"/>
</dbReference>
<comment type="similarity">
    <text evidence="3">Belongs to the disease resistance NB-LRR family.</text>
</comment>
<dbReference type="InterPro" id="IPR032675">
    <property type="entry name" value="LRR_dom_sf"/>
</dbReference>
<comment type="caution">
    <text evidence="14">The sequence shown here is derived from an EMBL/GenBank/DDBJ whole genome shotgun (WGS) entry which is preliminary data.</text>
</comment>
<evidence type="ECO:0000256" key="8">
    <source>
        <dbReference type="ARBA" id="ARBA00022741"/>
    </source>
</evidence>
<dbReference type="Pfam" id="PF00931">
    <property type="entry name" value="NB-ARC"/>
    <property type="match status" value="1"/>
</dbReference>
<evidence type="ECO:0000256" key="9">
    <source>
        <dbReference type="ARBA" id="ARBA00022821"/>
    </source>
</evidence>
<dbReference type="InterPro" id="IPR027417">
    <property type="entry name" value="P-loop_NTPase"/>
</dbReference>
<name>A0AAD4JHX8_PERFH</name>
<dbReference type="Gene3D" id="1.20.5.4130">
    <property type="match status" value="1"/>
</dbReference>
<sequence>MAYAALVSLAQILEQIMHHDHLFYMPLTNDEEQKLNSLQEKVSVLQAFLDDHSHKSGETMQSLQAQIRDAAYKAQDIVECHISDHKISSDCKLGGINCGFWRLISTFGNRGVSQTAIQNEYEEELMKALKQIDSVIDEAMNIQRSSCRVEEIMRVSLVPSLASSSSSSTNDGRNKMVGFDEDLIKIKEVLCEESSRLKVVSIVGMGGIGKTTLARNIFADSYIAYHFHTCAWATVSHGYRLRGILLSILHTLTLKTDLIEEYIRKSYSAETADDKLTEYVYKSLKGKTYLVVMDDMWSTEAWDDVKGIFPDDNNGSRVVITTRLTNVAEYASSSFIHQLHFLDEDQSWILIREKVFVEQTCPPELEEIGKMVAENCGGLPLQLAVIAGVLAKVEKTISSWQNIAEDISLDMANNDEHLSKILSLSYDYLPDHLKPCFLYMGSFLADYTIPISKLIMLWLAEGFLKPVESKSFEEIAEEYLEDLVKRNLVIVTQKKSNGKYGYYDVHDLLRDLCRLKAREEKFLDLLSNVAEIAKDQRRIALDSYNDIEQVDKSTFASSVRSVLYFGNGWDILILLSCLRLLRVLDTPATRLDHFPDEITELFHLRYLAFAYQGENQLRFPPSVYKLGNLQTLIIHALSDYFKPIAHLKIWKIPKLRHLLIFNARFHIPSSPRINGQFHVLENLQTLSTVIDFKLEKETIEMIPNLKKLKVSYTRMSEAKCTELRLNNLVHLRTLESLSLEFVSAPSTLIMRMRGHIYVPFPTSYTLPPNVKQLTLTGCGPPSGDMSIIGSLPNLEVLKLREFYFEEEEWETNEGGFQRLKFLLIELSNLVCWRAENTHFRCLERLIISKCRSLEEIPREIGDITTLELIEVGPCSKSAADSALLIREEQECLGNDVLQVRVYQHEHGLYSRTNKALV</sequence>
<gene>
    <name evidence="14" type="ORF">C2S53_013369</name>
</gene>
<dbReference type="PRINTS" id="PR00364">
    <property type="entry name" value="DISEASERSIST"/>
</dbReference>
<accession>A0AAD4JHX8</accession>
<comment type="function">
    <text evidence="1">Confers resistance to late blight (Phytophthora infestans) races carrying the avirulence gene Avr1. Resistance proteins guard the plant against pathogens that contain an appropriate avirulence protein via an indirect interaction with this avirulence protein. That triggers a defense system including the hypersensitive response, which restricts the pathogen growth.</text>
</comment>
<evidence type="ECO:0000256" key="7">
    <source>
        <dbReference type="ARBA" id="ARBA00022737"/>
    </source>
</evidence>
<dbReference type="Gene3D" id="1.10.8.430">
    <property type="entry name" value="Helical domain of apoptotic protease-activating factors"/>
    <property type="match status" value="1"/>
</dbReference>
<evidence type="ECO:0000256" key="6">
    <source>
        <dbReference type="ARBA" id="ARBA00022667"/>
    </source>
</evidence>
<dbReference type="Gene3D" id="1.10.10.10">
    <property type="entry name" value="Winged helix-like DNA-binding domain superfamily/Winged helix DNA-binding domain"/>
    <property type="match status" value="1"/>
</dbReference>
<dbReference type="InterPro" id="IPR058922">
    <property type="entry name" value="WHD_DRP"/>
</dbReference>
<keyword evidence="10" id="KW-0067">ATP-binding</keyword>
<dbReference type="InterPro" id="IPR002182">
    <property type="entry name" value="NB-ARC"/>
</dbReference>
<evidence type="ECO:0000256" key="5">
    <source>
        <dbReference type="ARBA" id="ARBA00022614"/>
    </source>
</evidence>
<feature type="domain" description="NB-ARC" evidence="11">
    <location>
        <begin position="182"/>
        <end position="359"/>
    </location>
</feature>
<protein>
    <recommendedName>
        <fullName evidence="16">NB-ARC domain-containing protein</fullName>
    </recommendedName>
</protein>
<dbReference type="PANTHER" id="PTHR23155:SF1152">
    <property type="entry name" value="AAA+ ATPASE DOMAIN-CONTAINING PROTEIN"/>
    <property type="match status" value="1"/>
</dbReference>
<evidence type="ECO:0000256" key="10">
    <source>
        <dbReference type="ARBA" id="ARBA00022840"/>
    </source>
</evidence>
<keyword evidence="8" id="KW-0547">Nucleotide-binding</keyword>
<evidence type="ECO:0000256" key="1">
    <source>
        <dbReference type="ARBA" id="ARBA00002074"/>
    </source>
</evidence>
<dbReference type="Gene3D" id="3.40.50.300">
    <property type="entry name" value="P-loop containing nucleotide triphosphate hydrolases"/>
    <property type="match status" value="1"/>
</dbReference>
<reference evidence="14 15" key="1">
    <citation type="journal article" date="2021" name="Nat. Commun.">
        <title>Incipient diploidization of the medicinal plant Perilla within 10,000 years.</title>
        <authorList>
            <person name="Zhang Y."/>
            <person name="Shen Q."/>
            <person name="Leng L."/>
            <person name="Zhang D."/>
            <person name="Chen S."/>
            <person name="Shi Y."/>
            <person name="Ning Z."/>
            <person name="Chen S."/>
        </authorList>
    </citation>
    <scope>NUCLEOTIDE SEQUENCE [LARGE SCALE GENOMIC DNA]</scope>
    <source>
        <strain evidence="15">cv. PC099</strain>
    </source>
</reference>
<evidence type="ECO:0000259" key="12">
    <source>
        <dbReference type="Pfam" id="PF23559"/>
    </source>
</evidence>
<keyword evidence="15" id="KW-1185">Reference proteome</keyword>
<evidence type="ECO:0008006" key="16">
    <source>
        <dbReference type="Google" id="ProtNLM"/>
    </source>
</evidence>
<keyword evidence="5" id="KW-0433">Leucine-rich repeat</keyword>
<dbReference type="Proteomes" id="UP001190926">
    <property type="component" value="Unassembled WGS sequence"/>
</dbReference>